<dbReference type="Gramene" id="Zm00001eb389870_T001">
    <property type="protein sequence ID" value="Zm00001eb389870_P001"/>
    <property type="gene ID" value="Zm00001eb389870"/>
</dbReference>
<evidence type="ECO:0000256" key="1">
    <source>
        <dbReference type="SAM" id="MobiDB-lite"/>
    </source>
</evidence>
<organism evidence="3 4">
    <name type="scientific">Zea mays</name>
    <name type="common">Maize</name>
    <dbReference type="NCBI Taxonomy" id="4577"/>
    <lineage>
        <taxon>Eukaryota</taxon>
        <taxon>Viridiplantae</taxon>
        <taxon>Streptophyta</taxon>
        <taxon>Embryophyta</taxon>
        <taxon>Tracheophyta</taxon>
        <taxon>Spermatophyta</taxon>
        <taxon>Magnoliopsida</taxon>
        <taxon>Liliopsida</taxon>
        <taxon>Poales</taxon>
        <taxon>Poaceae</taxon>
        <taxon>PACMAD clade</taxon>
        <taxon>Panicoideae</taxon>
        <taxon>Andropogonodae</taxon>
        <taxon>Andropogoneae</taxon>
        <taxon>Tripsacinae</taxon>
        <taxon>Zea</taxon>
    </lineage>
</organism>
<accession>A0A804R5N9</accession>
<name>A0A804R5N9_MAIZE</name>
<sequence>MARPRGRVQLLFRHTHSSTNDDDEHEHEQRLTLGSDPRASMAMSDTGSSFAQWAALYHHHHHDAGPVLLPPDDDAGTTAAAAAVASPTSGGSSGGSPTKAGAHLLHGVEGPRIGKPAARRRSRASRRAPVTLLNTDTANFRAMVQQFTGIPAPPAGAFGAPVINFAADYGFPPSSAAVMSFDHQLHRSQHPAPLQEQLRRQQQQQQYAGAASPFGYSNGGGGGLLQDGGDVFAPAASHGFAASAEERMFLQSIQAAQMPHMPAANTSTNGFFA</sequence>
<dbReference type="Pfam" id="PF05678">
    <property type="entry name" value="VQ"/>
    <property type="match status" value="1"/>
</dbReference>
<feature type="region of interest" description="Disordered" evidence="1">
    <location>
        <begin position="1"/>
        <end position="28"/>
    </location>
</feature>
<evidence type="ECO:0000313" key="4">
    <source>
        <dbReference type="Proteomes" id="UP000007305"/>
    </source>
</evidence>
<dbReference type="Proteomes" id="UP000007305">
    <property type="component" value="Chromosome 9"/>
</dbReference>
<dbReference type="PANTHER" id="PTHR33179">
    <property type="entry name" value="VQ MOTIF-CONTAINING PROTEIN"/>
    <property type="match status" value="1"/>
</dbReference>
<dbReference type="AlphaFoldDB" id="A0A804R5N9"/>
<reference evidence="4" key="1">
    <citation type="journal article" date="2009" name="Science">
        <title>The B73 maize genome: complexity, diversity, and dynamics.</title>
        <authorList>
            <person name="Schnable P.S."/>
            <person name="Ware D."/>
            <person name="Fulton R.S."/>
            <person name="Stein J.C."/>
            <person name="Wei F."/>
            <person name="Pasternak S."/>
            <person name="Liang C."/>
            <person name="Zhang J."/>
            <person name="Fulton L."/>
            <person name="Graves T.A."/>
            <person name="Minx P."/>
            <person name="Reily A.D."/>
            <person name="Courtney L."/>
            <person name="Kruchowski S.S."/>
            <person name="Tomlinson C."/>
            <person name="Strong C."/>
            <person name="Delehaunty K."/>
            <person name="Fronick C."/>
            <person name="Courtney B."/>
            <person name="Rock S.M."/>
            <person name="Belter E."/>
            <person name="Du F."/>
            <person name="Kim K."/>
            <person name="Abbott R.M."/>
            <person name="Cotton M."/>
            <person name="Levy A."/>
            <person name="Marchetto P."/>
            <person name="Ochoa K."/>
            <person name="Jackson S.M."/>
            <person name="Gillam B."/>
            <person name="Chen W."/>
            <person name="Yan L."/>
            <person name="Higginbotham J."/>
            <person name="Cardenas M."/>
            <person name="Waligorski J."/>
            <person name="Applebaum E."/>
            <person name="Phelps L."/>
            <person name="Falcone J."/>
            <person name="Kanchi K."/>
            <person name="Thane T."/>
            <person name="Scimone A."/>
            <person name="Thane N."/>
            <person name="Henke J."/>
            <person name="Wang T."/>
            <person name="Ruppert J."/>
            <person name="Shah N."/>
            <person name="Rotter K."/>
            <person name="Hodges J."/>
            <person name="Ingenthron E."/>
            <person name="Cordes M."/>
            <person name="Kohlberg S."/>
            <person name="Sgro J."/>
            <person name="Delgado B."/>
            <person name="Mead K."/>
            <person name="Chinwalla A."/>
            <person name="Leonard S."/>
            <person name="Crouse K."/>
            <person name="Collura K."/>
            <person name="Kudrna D."/>
            <person name="Currie J."/>
            <person name="He R."/>
            <person name="Angelova A."/>
            <person name="Rajasekar S."/>
            <person name="Mueller T."/>
            <person name="Lomeli R."/>
            <person name="Scara G."/>
            <person name="Ko A."/>
            <person name="Delaney K."/>
            <person name="Wissotski M."/>
            <person name="Lopez G."/>
            <person name="Campos D."/>
            <person name="Braidotti M."/>
            <person name="Ashley E."/>
            <person name="Golser W."/>
            <person name="Kim H."/>
            <person name="Lee S."/>
            <person name="Lin J."/>
            <person name="Dujmic Z."/>
            <person name="Kim W."/>
            <person name="Talag J."/>
            <person name="Zuccolo A."/>
            <person name="Fan C."/>
            <person name="Sebastian A."/>
            <person name="Kramer M."/>
            <person name="Spiegel L."/>
            <person name="Nascimento L."/>
            <person name="Zutavern T."/>
            <person name="Miller B."/>
            <person name="Ambroise C."/>
            <person name="Muller S."/>
            <person name="Spooner W."/>
            <person name="Narechania A."/>
            <person name="Ren L."/>
            <person name="Wei S."/>
            <person name="Kumari S."/>
            <person name="Faga B."/>
            <person name="Levy M.J."/>
            <person name="McMahan L."/>
            <person name="Van Buren P."/>
            <person name="Vaughn M.W."/>
            <person name="Ying K."/>
            <person name="Yeh C.-T."/>
            <person name="Emrich S.J."/>
            <person name="Jia Y."/>
            <person name="Kalyanaraman A."/>
            <person name="Hsia A.-P."/>
            <person name="Barbazuk W.B."/>
            <person name="Baucom R.S."/>
            <person name="Brutnell T.P."/>
            <person name="Carpita N.C."/>
            <person name="Chaparro C."/>
            <person name="Chia J.-M."/>
            <person name="Deragon J.-M."/>
            <person name="Estill J.C."/>
            <person name="Fu Y."/>
            <person name="Jeddeloh J.A."/>
            <person name="Han Y."/>
            <person name="Lee H."/>
            <person name="Li P."/>
            <person name="Lisch D.R."/>
            <person name="Liu S."/>
            <person name="Liu Z."/>
            <person name="Nagel D.H."/>
            <person name="McCann M.C."/>
            <person name="SanMiguel P."/>
            <person name="Myers A.M."/>
            <person name="Nettleton D."/>
            <person name="Nguyen J."/>
            <person name="Penning B.W."/>
            <person name="Ponnala L."/>
            <person name="Schneider K.L."/>
            <person name="Schwartz D.C."/>
            <person name="Sharma A."/>
            <person name="Soderlund C."/>
            <person name="Springer N.M."/>
            <person name="Sun Q."/>
            <person name="Wang H."/>
            <person name="Waterman M."/>
            <person name="Westerman R."/>
            <person name="Wolfgruber T.K."/>
            <person name="Yang L."/>
            <person name="Yu Y."/>
            <person name="Zhang L."/>
            <person name="Zhou S."/>
            <person name="Zhu Q."/>
            <person name="Bennetzen J.L."/>
            <person name="Dawe R.K."/>
            <person name="Jiang J."/>
            <person name="Jiang N."/>
            <person name="Presting G.G."/>
            <person name="Wessler S.R."/>
            <person name="Aluru S."/>
            <person name="Martienssen R.A."/>
            <person name="Clifton S.W."/>
            <person name="McCombie W.R."/>
            <person name="Wing R.A."/>
            <person name="Wilson R.K."/>
        </authorList>
    </citation>
    <scope>NUCLEOTIDE SEQUENCE [LARGE SCALE GENOMIC DNA]</scope>
    <source>
        <strain evidence="4">cv. B73</strain>
    </source>
</reference>
<keyword evidence="4" id="KW-1185">Reference proteome</keyword>
<dbReference type="InterPro" id="IPR039609">
    <property type="entry name" value="VQ_15/22"/>
</dbReference>
<reference evidence="3" key="3">
    <citation type="submission" date="2021-05" db="UniProtKB">
        <authorList>
            <consortium name="EnsemblPlants"/>
        </authorList>
    </citation>
    <scope>IDENTIFICATION</scope>
    <source>
        <strain evidence="3">cv. B73</strain>
    </source>
</reference>
<dbReference type="InterPro" id="IPR008889">
    <property type="entry name" value="VQ"/>
</dbReference>
<dbReference type="PANTHER" id="PTHR33179:SF29">
    <property type="entry name" value="OS06G0666400 PROTEIN"/>
    <property type="match status" value="1"/>
</dbReference>
<feature type="compositionally biased region" description="Low complexity" evidence="1">
    <location>
        <begin position="76"/>
        <end position="99"/>
    </location>
</feature>
<proteinExistence type="predicted"/>
<evidence type="ECO:0000313" key="3">
    <source>
        <dbReference type="EnsemblPlants" id="Zm00001eb389870_P001"/>
    </source>
</evidence>
<evidence type="ECO:0000259" key="2">
    <source>
        <dbReference type="Pfam" id="PF05678"/>
    </source>
</evidence>
<dbReference type="EnsemblPlants" id="Zm00001eb389870_T001">
    <property type="protein sequence ID" value="Zm00001eb389870_P001"/>
    <property type="gene ID" value="Zm00001eb389870"/>
</dbReference>
<feature type="domain" description="VQ" evidence="2">
    <location>
        <begin position="131"/>
        <end position="154"/>
    </location>
</feature>
<feature type="region of interest" description="Disordered" evidence="1">
    <location>
        <begin position="72"/>
        <end position="99"/>
    </location>
</feature>
<reference evidence="3" key="2">
    <citation type="submission" date="2019-07" db="EMBL/GenBank/DDBJ databases">
        <authorList>
            <person name="Seetharam A."/>
            <person name="Woodhouse M."/>
            <person name="Cannon E."/>
        </authorList>
    </citation>
    <scope>NUCLEOTIDE SEQUENCE [LARGE SCALE GENOMIC DNA]</scope>
    <source>
        <strain evidence="3">cv. B73</strain>
    </source>
</reference>
<dbReference type="InParanoid" id="A0A804R5N9"/>
<protein>
    <recommendedName>
        <fullName evidence="2">VQ domain-containing protein</fullName>
    </recommendedName>
</protein>